<evidence type="ECO:0000256" key="4">
    <source>
        <dbReference type="ARBA" id="ARBA00023110"/>
    </source>
</evidence>
<name>A0A7J0BPD1_9BACT</name>
<feature type="chain" id="PRO_5029914515" description="peptidylprolyl isomerase" evidence="6">
    <location>
        <begin position="22"/>
        <end position="319"/>
    </location>
</feature>
<comment type="catalytic activity">
    <reaction evidence="1">
        <text>[protein]-peptidylproline (omega=180) = [protein]-peptidylproline (omega=0)</text>
        <dbReference type="Rhea" id="RHEA:16237"/>
        <dbReference type="Rhea" id="RHEA-COMP:10747"/>
        <dbReference type="Rhea" id="RHEA-COMP:10748"/>
        <dbReference type="ChEBI" id="CHEBI:83833"/>
        <dbReference type="ChEBI" id="CHEBI:83834"/>
        <dbReference type="EC" id="5.2.1.8"/>
    </reaction>
</comment>
<dbReference type="InterPro" id="IPR027304">
    <property type="entry name" value="Trigger_fact/SurA_dom_sf"/>
</dbReference>
<evidence type="ECO:0000313" key="9">
    <source>
        <dbReference type="Proteomes" id="UP000503820"/>
    </source>
</evidence>
<evidence type="ECO:0000256" key="1">
    <source>
        <dbReference type="ARBA" id="ARBA00000971"/>
    </source>
</evidence>
<dbReference type="InterPro" id="IPR000297">
    <property type="entry name" value="PPIase_PpiC"/>
</dbReference>
<dbReference type="PANTHER" id="PTHR47245">
    <property type="entry name" value="PEPTIDYLPROLYL ISOMERASE"/>
    <property type="match status" value="1"/>
</dbReference>
<accession>A0A7J0BPD1</accession>
<dbReference type="Pfam" id="PF13145">
    <property type="entry name" value="Rotamase_2"/>
    <property type="match status" value="1"/>
</dbReference>
<evidence type="ECO:0000256" key="2">
    <source>
        <dbReference type="ARBA" id="ARBA00013194"/>
    </source>
</evidence>
<organism evidence="8 9">
    <name type="scientific">Desulfovibrio psychrotolerans</name>
    <dbReference type="NCBI Taxonomy" id="415242"/>
    <lineage>
        <taxon>Bacteria</taxon>
        <taxon>Pseudomonadati</taxon>
        <taxon>Thermodesulfobacteriota</taxon>
        <taxon>Desulfovibrionia</taxon>
        <taxon>Desulfovibrionales</taxon>
        <taxon>Desulfovibrionaceae</taxon>
        <taxon>Desulfovibrio</taxon>
    </lineage>
</organism>
<evidence type="ECO:0000259" key="7">
    <source>
        <dbReference type="Pfam" id="PF13145"/>
    </source>
</evidence>
<dbReference type="EMBL" id="BLVP01000001">
    <property type="protein sequence ID" value="GFM35563.1"/>
    <property type="molecule type" value="Genomic_DNA"/>
</dbReference>
<evidence type="ECO:0000313" key="8">
    <source>
        <dbReference type="EMBL" id="GFM35563.1"/>
    </source>
</evidence>
<dbReference type="RefSeq" id="WP_174408275.1">
    <property type="nucleotide sequence ID" value="NZ_BLVP01000001.1"/>
</dbReference>
<protein>
    <recommendedName>
        <fullName evidence="2">peptidylprolyl isomerase</fullName>
        <ecNumber evidence="2">5.2.1.8</ecNumber>
    </recommendedName>
</protein>
<keyword evidence="5" id="KW-0413">Isomerase</keyword>
<evidence type="ECO:0000256" key="6">
    <source>
        <dbReference type="SAM" id="SignalP"/>
    </source>
</evidence>
<dbReference type="Pfam" id="PF13624">
    <property type="entry name" value="SurA_N_3"/>
    <property type="match status" value="1"/>
</dbReference>
<keyword evidence="4" id="KW-0697">Rotamase</keyword>
<feature type="signal peptide" evidence="6">
    <location>
        <begin position="1"/>
        <end position="21"/>
    </location>
</feature>
<keyword evidence="3 6" id="KW-0732">Signal</keyword>
<feature type="domain" description="PpiC" evidence="7">
    <location>
        <begin position="154"/>
        <end position="255"/>
    </location>
</feature>
<dbReference type="InterPro" id="IPR050245">
    <property type="entry name" value="PrsA_foldase"/>
</dbReference>
<dbReference type="EC" id="5.2.1.8" evidence="2"/>
<evidence type="ECO:0000256" key="5">
    <source>
        <dbReference type="ARBA" id="ARBA00023235"/>
    </source>
</evidence>
<dbReference type="AlphaFoldDB" id="A0A7J0BPD1"/>
<keyword evidence="9" id="KW-1185">Reference proteome</keyword>
<dbReference type="PANTHER" id="PTHR47245:SF1">
    <property type="entry name" value="FOLDASE PROTEIN PRSA"/>
    <property type="match status" value="1"/>
</dbReference>
<dbReference type="PROSITE" id="PS51257">
    <property type="entry name" value="PROKAR_LIPOPROTEIN"/>
    <property type="match status" value="1"/>
</dbReference>
<evidence type="ECO:0000256" key="3">
    <source>
        <dbReference type="ARBA" id="ARBA00022729"/>
    </source>
</evidence>
<dbReference type="Gene3D" id="1.10.4030.10">
    <property type="entry name" value="Porin chaperone SurA, peptide-binding domain"/>
    <property type="match status" value="1"/>
</dbReference>
<reference evidence="8 9" key="1">
    <citation type="submission" date="2020-05" db="EMBL/GenBank/DDBJ databases">
        <title>Draft genome sequence of Desulfovibrio psychrotolerans JS1T.</title>
        <authorList>
            <person name="Ueno A."/>
            <person name="Tamazawa S."/>
            <person name="Tamamura S."/>
            <person name="Murakami T."/>
            <person name="Kiyama T."/>
            <person name="Inomata H."/>
            <person name="Amano Y."/>
            <person name="Miyakawa K."/>
            <person name="Tamaki H."/>
            <person name="Naganuma T."/>
            <person name="Kaneko K."/>
        </authorList>
    </citation>
    <scope>NUCLEOTIDE SEQUENCE [LARGE SCALE GENOMIC DNA]</scope>
    <source>
        <strain evidence="8 9">JS1</strain>
    </source>
</reference>
<dbReference type="GO" id="GO:0003755">
    <property type="term" value="F:peptidyl-prolyl cis-trans isomerase activity"/>
    <property type="evidence" value="ECO:0007669"/>
    <property type="project" value="UniProtKB-KW"/>
</dbReference>
<gene>
    <name evidence="8" type="ORF">DSM19430T_02470</name>
</gene>
<sequence length="319" mass="36554">MSIWKRLAVVLAVWAAMLAGCGNDSVQDGVVATVNGKPIYLKQLEARYDLDNLSWSGGMVPSVDVLRSEYGQVLSQLIVHELVIQALDRAGLGITDEDVAKAEAVVREDYPEDQFEKSLVEEYIDIEEWRSMLRQRLAMERLKSDILRPRVKLTSQEAETYYREHLADFYLPPRVRFLQITGPDRRQVEKARESYLRQQDIEAVQNTFDEITIREMRMRLNMLPVGWESAIGKLKPGQASTVSSGDNGFETLVLLEHMPEKVLDPSRAYPLVETVLIEQKMRVAFEEWLVDELGRSEVKVTRLLRQMEEQAAEAEQKAQ</sequence>
<dbReference type="Proteomes" id="UP000503820">
    <property type="component" value="Unassembled WGS sequence"/>
</dbReference>
<comment type="caution">
    <text evidence="8">The sequence shown here is derived from an EMBL/GenBank/DDBJ whole genome shotgun (WGS) entry which is preliminary data.</text>
</comment>
<proteinExistence type="predicted"/>
<dbReference type="SUPFAM" id="SSF109998">
    <property type="entry name" value="Triger factor/SurA peptide-binding domain-like"/>
    <property type="match status" value="1"/>
</dbReference>